<gene>
    <name evidence="3" type="ORF">UFOVP181_441</name>
    <name evidence="2" type="ORF">UFOVP57_200</name>
</gene>
<evidence type="ECO:0000256" key="1">
    <source>
        <dbReference type="SAM" id="Phobius"/>
    </source>
</evidence>
<dbReference type="EMBL" id="LR798231">
    <property type="protein sequence ID" value="CAB5209344.1"/>
    <property type="molecule type" value="Genomic_DNA"/>
</dbReference>
<evidence type="ECO:0000313" key="2">
    <source>
        <dbReference type="EMBL" id="CAB4125735.1"/>
    </source>
</evidence>
<protein>
    <submittedName>
        <fullName evidence="3">Uncharacterized protein</fullName>
    </submittedName>
</protein>
<dbReference type="EMBL" id="LR796187">
    <property type="protein sequence ID" value="CAB4125735.1"/>
    <property type="molecule type" value="Genomic_DNA"/>
</dbReference>
<sequence length="94" mass="10984">MNTVYTVLGMITFYTILAYLAYEYVYPFIRAAVDAVRFLSWYDREAKRVNPEHTYKVGIVGRYANAYGQMLERIQNRRAGMTVDFTHHSGAKFN</sequence>
<keyword evidence="1" id="KW-0472">Membrane</keyword>
<evidence type="ECO:0000313" key="3">
    <source>
        <dbReference type="EMBL" id="CAB5209344.1"/>
    </source>
</evidence>
<feature type="transmembrane region" description="Helical" evidence="1">
    <location>
        <begin position="6"/>
        <end position="22"/>
    </location>
</feature>
<keyword evidence="1" id="KW-0812">Transmembrane</keyword>
<accession>A0A6J7WLN1</accession>
<keyword evidence="1" id="KW-1133">Transmembrane helix</keyword>
<name>A0A6J7WLN1_9CAUD</name>
<organism evidence="3">
    <name type="scientific">uncultured Caudovirales phage</name>
    <dbReference type="NCBI Taxonomy" id="2100421"/>
    <lineage>
        <taxon>Viruses</taxon>
        <taxon>Duplodnaviria</taxon>
        <taxon>Heunggongvirae</taxon>
        <taxon>Uroviricota</taxon>
        <taxon>Caudoviricetes</taxon>
        <taxon>Peduoviridae</taxon>
        <taxon>Maltschvirus</taxon>
        <taxon>Maltschvirus maltsch</taxon>
    </lineage>
</organism>
<proteinExistence type="predicted"/>
<reference evidence="3" key="1">
    <citation type="submission" date="2020-05" db="EMBL/GenBank/DDBJ databases">
        <authorList>
            <person name="Chiriac C."/>
            <person name="Salcher M."/>
            <person name="Ghai R."/>
            <person name="Kavagutti S V."/>
        </authorList>
    </citation>
    <scope>NUCLEOTIDE SEQUENCE</scope>
</reference>